<sequence length="105" mass="12101">MVKVYKYGDYYFAGVSHVIPGYLQDVVFVYKQGNNWTSISAEKFRTNNGSLIQIAERIKYATHEDDIEKAVAELKRMGIKIEQVDKPPFPLKILEGKKKIQAEFD</sequence>
<dbReference type="AlphaFoldDB" id="A0A650CNB8"/>
<dbReference type="EMBL" id="CP045483">
    <property type="protein sequence ID" value="QGR19162.1"/>
    <property type="molecule type" value="Genomic_DNA"/>
</dbReference>
<keyword evidence="2" id="KW-1185">Reference proteome</keyword>
<name>A0A650CNB8_9CREN</name>
<evidence type="ECO:0000313" key="2">
    <source>
        <dbReference type="Proteomes" id="UP000423396"/>
    </source>
</evidence>
<reference evidence="1 2" key="1">
    <citation type="submission" date="2019-10" db="EMBL/GenBank/DDBJ databases">
        <title>Genome Sequences from Six Type Strain Members of the Archaeal Family Sulfolobaceae: Acidianus ambivalens, Acidianus infernus, Metallosphaera prunae, Stygiolobus azoricus, Sulfolobus metallicus, and Sulfurisphaera ohwakuensis.</title>
        <authorList>
            <person name="Counts J.A."/>
            <person name="Kelly R.M."/>
        </authorList>
    </citation>
    <scope>NUCLEOTIDE SEQUENCE [LARGE SCALE GENOMIC DNA]</scope>
    <source>
        <strain evidence="1 2">FC6</strain>
    </source>
</reference>
<dbReference type="OrthoDB" id="33021at2157"/>
<dbReference type="RefSeq" id="WP_156005663.1">
    <property type="nucleotide sequence ID" value="NZ_CP045483.1"/>
</dbReference>
<protein>
    <submittedName>
        <fullName evidence="1">Uncharacterized protein</fullName>
    </submittedName>
</protein>
<evidence type="ECO:0000313" key="1">
    <source>
        <dbReference type="EMBL" id="QGR19162.1"/>
    </source>
</evidence>
<organism evidence="1 2">
    <name type="scientific">Stygiolobus azoricus</name>
    <dbReference type="NCBI Taxonomy" id="41675"/>
    <lineage>
        <taxon>Archaea</taxon>
        <taxon>Thermoproteota</taxon>
        <taxon>Thermoprotei</taxon>
        <taxon>Sulfolobales</taxon>
        <taxon>Sulfolobaceae</taxon>
        <taxon>Stygiolobus</taxon>
    </lineage>
</organism>
<accession>A0A650CNB8</accession>
<dbReference type="Proteomes" id="UP000423396">
    <property type="component" value="Chromosome"/>
</dbReference>
<proteinExistence type="predicted"/>
<gene>
    <name evidence="1" type="ORF">D1868_03680</name>
</gene>
<dbReference type="GeneID" id="42798143"/>
<dbReference type="KEGG" id="sazo:D1868_03680"/>